<sequence length="326" mass="37038">MSLKEAHESHSSNSRGPVHEDPRLQIEELDEWRTHKPRTPDKLNLRQNEVNTFPNQLKIEDRVLLDVADPHIVATTLNEEIPITILSIFPLGTVEVRHPKFDTFKAFNVVFTRKENHRTCPEEEEGSVIFRESNHENSSPSLAVPPRAPRRAFPNTLGPTLNCRPLHRLGYYRTMLAHFGPCTASYNPSSSKASVLPPSLRYLHAILAHTITGRRESIGVVNTHDAYLLWCMSHEHIIDLAYFIALTIQHQTERHRKGIISIGIYVTRLAQHFGLLNTAAQESSLTLIGQMSPQGISSMLSMRMIERHRGTYPPQYLLAQSIEEEA</sequence>
<feature type="region of interest" description="Disordered" evidence="1">
    <location>
        <begin position="1"/>
        <end position="23"/>
    </location>
</feature>
<evidence type="ECO:0000256" key="1">
    <source>
        <dbReference type="SAM" id="MobiDB-lite"/>
    </source>
</evidence>
<organism evidence="2 3">
    <name type="scientific">Gossypium barbadense</name>
    <name type="common">Sea Island cotton</name>
    <name type="synonym">Hibiscus barbadensis</name>
    <dbReference type="NCBI Taxonomy" id="3634"/>
    <lineage>
        <taxon>Eukaryota</taxon>
        <taxon>Viridiplantae</taxon>
        <taxon>Streptophyta</taxon>
        <taxon>Embryophyta</taxon>
        <taxon>Tracheophyta</taxon>
        <taxon>Spermatophyta</taxon>
        <taxon>Magnoliopsida</taxon>
        <taxon>eudicotyledons</taxon>
        <taxon>Gunneridae</taxon>
        <taxon>Pentapetalae</taxon>
        <taxon>rosids</taxon>
        <taxon>malvids</taxon>
        <taxon>Malvales</taxon>
        <taxon>Malvaceae</taxon>
        <taxon>Malvoideae</taxon>
        <taxon>Gossypium</taxon>
    </lineage>
</organism>
<dbReference type="OrthoDB" id="1685790at2759"/>
<gene>
    <name evidence="2" type="ORF">GOBAR_AA03877</name>
</gene>
<protein>
    <submittedName>
        <fullName evidence="2">Uncharacterized protein</fullName>
    </submittedName>
</protein>
<proteinExistence type="predicted"/>
<dbReference type="EMBL" id="KZ663005">
    <property type="protein sequence ID" value="PPS16702.1"/>
    <property type="molecule type" value="Genomic_DNA"/>
</dbReference>
<name>A0A2P5YM86_GOSBA</name>
<accession>A0A2P5YM86</accession>
<feature type="compositionally biased region" description="Basic and acidic residues" evidence="1">
    <location>
        <begin position="1"/>
        <end position="10"/>
    </location>
</feature>
<dbReference type="AlphaFoldDB" id="A0A2P5YM86"/>
<evidence type="ECO:0000313" key="3">
    <source>
        <dbReference type="Proteomes" id="UP000239757"/>
    </source>
</evidence>
<evidence type="ECO:0000313" key="2">
    <source>
        <dbReference type="EMBL" id="PPS16702.1"/>
    </source>
</evidence>
<reference evidence="2 3" key="1">
    <citation type="submission" date="2015-01" db="EMBL/GenBank/DDBJ databases">
        <title>Genome of allotetraploid Gossypium barbadense reveals genomic plasticity and fiber elongation in cotton evolution.</title>
        <authorList>
            <person name="Chen X."/>
            <person name="Liu X."/>
            <person name="Zhao B."/>
            <person name="Zheng H."/>
            <person name="Hu Y."/>
            <person name="Lu G."/>
            <person name="Yang C."/>
            <person name="Chen J."/>
            <person name="Shan C."/>
            <person name="Zhang L."/>
            <person name="Zhou Y."/>
            <person name="Wang L."/>
            <person name="Guo W."/>
            <person name="Bai Y."/>
            <person name="Ruan J."/>
            <person name="Shangguan X."/>
            <person name="Mao Y."/>
            <person name="Jiang J."/>
            <person name="Zhu Y."/>
            <person name="Lei J."/>
            <person name="Kang H."/>
            <person name="Chen S."/>
            <person name="He X."/>
            <person name="Wang R."/>
            <person name="Wang Y."/>
            <person name="Chen J."/>
            <person name="Wang L."/>
            <person name="Yu S."/>
            <person name="Wang B."/>
            <person name="Wei J."/>
            <person name="Song S."/>
            <person name="Lu X."/>
            <person name="Gao Z."/>
            <person name="Gu W."/>
            <person name="Deng X."/>
            <person name="Ma D."/>
            <person name="Wang S."/>
            <person name="Liang W."/>
            <person name="Fang L."/>
            <person name="Cai C."/>
            <person name="Zhu X."/>
            <person name="Zhou B."/>
            <person name="Zhang Y."/>
            <person name="Chen Z."/>
            <person name="Xu S."/>
            <person name="Zhu R."/>
            <person name="Wang S."/>
            <person name="Zhang T."/>
            <person name="Zhao G."/>
        </authorList>
    </citation>
    <scope>NUCLEOTIDE SEQUENCE [LARGE SCALE GENOMIC DNA]</scope>
    <source>
        <strain evidence="3">cv. Xinhai21</strain>
        <tissue evidence="2">Leaf</tissue>
    </source>
</reference>
<dbReference type="Proteomes" id="UP000239757">
    <property type="component" value="Unassembled WGS sequence"/>
</dbReference>